<name>A0AAE4G8D5_9BURK</name>
<proteinExistence type="predicted"/>
<comment type="caution">
    <text evidence="1">The sequence shown here is derived from an EMBL/GenBank/DDBJ whole genome shotgun (WGS) entry which is preliminary data.</text>
</comment>
<evidence type="ECO:0000313" key="1">
    <source>
        <dbReference type="EMBL" id="MDT0337719.1"/>
    </source>
</evidence>
<dbReference type="AlphaFoldDB" id="A0AAE4G8D5"/>
<dbReference type="RefSeq" id="WP_284078263.1">
    <property type="nucleotide sequence ID" value="NZ_JAVLSM010000007.1"/>
</dbReference>
<organism evidence="1">
    <name type="scientific">Herbaspirillum huttiense subsp. nephrolepidis</name>
    <dbReference type="NCBI Taxonomy" id="3075126"/>
    <lineage>
        <taxon>Bacteria</taxon>
        <taxon>Pseudomonadati</taxon>
        <taxon>Pseudomonadota</taxon>
        <taxon>Betaproteobacteria</taxon>
        <taxon>Burkholderiales</taxon>
        <taxon>Oxalobacteraceae</taxon>
        <taxon>Herbaspirillum</taxon>
    </lineage>
</organism>
<sequence length="215" mass="23549">MKHSLSGQADVVKAAESHVNNGAAGKTEPVYLIFAQSEAESSSIREGFWSSKTAWGDFADATRYTALEKIHTSLPSSSGGDAKFVDEVDLLSFFEEQGHPMLGGASLQASCDGSVSDGRRTEPKPNLVKLFTVNGPMYIDTHQLAQQSRNILRIYTSRGNRLMDVGRTARIREIAGFGVHRNNLFATQELAKKDMERIYADMAARHVTPDGNTKL</sequence>
<reference evidence="1" key="1">
    <citation type="submission" date="2023-02" db="EMBL/GenBank/DDBJ databases">
        <title>Description of Herbaspirillum huttiense subsp. nephrolepsisexaltata and Herbaspirillum huttiense subsp. lycopersicon.</title>
        <authorList>
            <person name="Poudel M."/>
            <person name="Sharma A."/>
            <person name="Goss E."/>
            <person name="Tapia J.H."/>
            <person name="Harmon C.M."/>
            <person name="Jones J.B."/>
        </authorList>
    </citation>
    <scope>NUCLEOTIDE SEQUENCE</scope>
    <source>
        <strain evidence="1">NC40101</strain>
    </source>
</reference>
<protein>
    <submittedName>
        <fullName evidence="1">Uncharacterized protein</fullName>
    </submittedName>
</protein>
<gene>
    <name evidence="1" type="ORF">RJN63_12815</name>
</gene>
<dbReference type="EMBL" id="JAVRAA010000005">
    <property type="protein sequence ID" value="MDT0337719.1"/>
    <property type="molecule type" value="Genomic_DNA"/>
</dbReference>
<accession>A0AAE4G8D5</accession>